<feature type="region of interest" description="Disordered" evidence="1">
    <location>
        <begin position="329"/>
        <end position="364"/>
    </location>
</feature>
<sequence>MRKSNTPSWCVEDNIAASVRKARKSNTSKSSIFRGLEAAFSDNIPKGRIKRIVESIPDDKTESPKVDLPLSQPPSTDAQPREQPARVISIQDLSYLSPREAARVIGLTLEQFDRARYQYTVRPPANESTECNLYWKRQQSTVGVRVIPVVENKVSQNDILPLNEGKTSIDSVQSPSQLVVVTNGELSKKAKETAEKHDIQWYDGGHVEAWLRRAKITPVALGAVLENGENHQGPLDELVDISGIADDISLNPLETSRVIDPADLSTRPETEQGTQASSSNKNSQKATEDDRISQPDTPSVSGETGTLYADVSEDGDYDAFDRFVDGIESDSSTSASKQKQNRTTGGVINNNKSTRDNRDNSNDKDATEYECAICGAMFDQQVIYKEHIGSCMP</sequence>
<protein>
    <submittedName>
        <fullName evidence="2">Restriction endonuclease</fullName>
    </submittedName>
</protein>
<dbReference type="STRING" id="1238424.J07HQW1_00118"/>
<proteinExistence type="predicted"/>
<feature type="region of interest" description="Disordered" evidence="1">
    <location>
        <begin position="255"/>
        <end position="312"/>
    </location>
</feature>
<feature type="compositionally biased region" description="Polar residues" evidence="1">
    <location>
        <begin position="294"/>
        <end position="304"/>
    </location>
</feature>
<dbReference type="HOGENOM" id="CLU_701329_0_0_2"/>
<feature type="compositionally biased region" description="Polar residues" evidence="1">
    <location>
        <begin position="329"/>
        <end position="352"/>
    </location>
</feature>
<dbReference type="EMBL" id="KE356560">
    <property type="protein sequence ID" value="ERG90105.1"/>
    <property type="molecule type" value="Genomic_DNA"/>
</dbReference>
<evidence type="ECO:0000256" key="1">
    <source>
        <dbReference type="SAM" id="MobiDB-lite"/>
    </source>
</evidence>
<feature type="compositionally biased region" description="Basic and acidic residues" evidence="1">
    <location>
        <begin position="353"/>
        <end position="364"/>
    </location>
</feature>
<feature type="compositionally biased region" description="Basic and acidic residues" evidence="1">
    <location>
        <begin position="54"/>
        <end position="65"/>
    </location>
</feature>
<organism evidence="2 3">
    <name type="scientific">Haloquadratum walsbyi J07HQW1</name>
    <dbReference type="NCBI Taxonomy" id="1238424"/>
    <lineage>
        <taxon>Archaea</taxon>
        <taxon>Methanobacteriati</taxon>
        <taxon>Methanobacteriota</taxon>
        <taxon>Stenosarchaea group</taxon>
        <taxon>Halobacteria</taxon>
        <taxon>Halobacteriales</taxon>
        <taxon>Haloferacaceae</taxon>
        <taxon>Haloquadratum</taxon>
    </lineage>
</organism>
<feature type="region of interest" description="Disordered" evidence="1">
    <location>
        <begin position="54"/>
        <end position="83"/>
    </location>
</feature>
<keyword evidence="2" id="KW-0255">Endonuclease</keyword>
<keyword evidence="2" id="KW-0378">Hydrolase</keyword>
<feature type="compositionally biased region" description="Polar residues" evidence="1">
    <location>
        <begin position="271"/>
        <end position="285"/>
    </location>
</feature>
<reference evidence="2 3" key="1">
    <citation type="journal article" date="2013" name="PLoS ONE">
        <title>Assembly-driven community genomics of a hypersaline microbial ecosystem.</title>
        <authorList>
            <person name="Podell S."/>
            <person name="Ugalde J.A."/>
            <person name="Narasingarao P."/>
            <person name="Banfield J.F."/>
            <person name="Heidelberg K.B."/>
            <person name="Allen E.E."/>
        </authorList>
    </citation>
    <scope>NUCLEOTIDE SEQUENCE [LARGE SCALE GENOMIC DNA]</scope>
    <source>
        <strain evidence="3">J07HQW1</strain>
    </source>
</reference>
<name>U1N0W2_9EURY</name>
<dbReference type="GO" id="GO:0004519">
    <property type="term" value="F:endonuclease activity"/>
    <property type="evidence" value="ECO:0007669"/>
    <property type="project" value="UniProtKB-KW"/>
</dbReference>
<dbReference type="Proteomes" id="UP000030649">
    <property type="component" value="Unassembled WGS sequence"/>
</dbReference>
<dbReference type="AlphaFoldDB" id="U1N0W2"/>
<accession>U1N0W2</accession>
<evidence type="ECO:0000313" key="3">
    <source>
        <dbReference type="Proteomes" id="UP000030649"/>
    </source>
</evidence>
<keyword evidence="2" id="KW-0540">Nuclease</keyword>
<evidence type="ECO:0000313" key="2">
    <source>
        <dbReference type="EMBL" id="ERG90105.1"/>
    </source>
</evidence>
<gene>
    <name evidence="2" type="ORF">J07HQW1_00118</name>
</gene>